<feature type="chain" id="PRO_5003237679" evidence="1">
    <location>
        <begin position="20"/>
        <end position="89"/>
    </location>
</feature>
<name>E9CRE7_COCPS</name>
<dbReference type="EMBL" id="GL636486">
    <property type="protein sequence ID" value="EFW22428.1"/>
    <property type="molecule type" value="Genomic_DNA"/>
</dbReference>
<reference evidence="3" key="1">
    <citation type="journal article" date="2010" name="Genome Res.">
        <title>Population genomic sequencing of Coccidioides fungi reveals recent hybridization and transposon control.</title>
        <authorList>
            <person name="Neafsey D.E."/>
            <person name="Barker B.M."/>
            <person name="Sharpton T.J."/>
            <person name="Stajich J.E."/>
            <person name="Park D.J."/>
            <person name="Whiston E."/>
            <person name="Hung C.-Y."/>
            <person name="McMahan C."/>
            <person name="White J."/>
            <person name="Sykes S."/>
            <person name="Heiman D."/>
            <person name="Young S."/>
            <person name="Zeng Q."/>
            <person name="Abouelleil A."/>
            <person name="Aftuck L."/>
            <person name="Bessette D."/>
            <person name="Brown A."/>
            <person name="FitzGerald M."/>
            <person name="Lui A."/>
            <person name="Macdonald J.P."/>
            <person name="Priest M."/>
            <person name="Orbach M.J."/>
            <person name="Galgiani J.N."/>
            <person name="Kirkland T.N."/>
            <person name="Cole G.T."/>
            <person name="Birren B.W."/>
            <person name="Henn M.R."/>
            <person name="Taylor J.W."/>
            <person name="Rounsley S.D."/>
        </authorList>
    </citation>
    <scope>NUCLEOTIDE SEQUENCE [LARGE SCALE GENOMIC DNA]</scope>
    <source>
        <strain evidence="3">RMSCC 757 / Silveira</strain>
    </source>
</reference>
<keyword evidence="1" id="KW-0732">Signal</keyword>
<gene>
    <name evidence="2" type="ORF">CPSG_00327</name>
</gene>
<dbReference type="GO" id="GO:0016787">
    <property type="term" value="F:hydrolase activity"/>
    <property type="evidence" value="ECO:0007669"/>
    <property type="project" value="UniProtKB-KW"/>
</dbReference>
<keyword evidence="3" id="KW-1185">Reference proteome</keyword>
<proteinExistence type="predicted"/>
<evidence type="ECO:0000313" key="3">
    <source>
        <dbReference type="Proteomes" id="UP000002497"/>
    </source>
</evidence>
<reference evidence="3" key="2">
    <citation type="submission" date="2010-03" db="EMBL/GenBank/DDBJ databases">
        <title>The genome sequence of Coccidioides posadasii strain Silveira.</title>
        <authorList>
            <consortium name="The Broad Institute Genome Sequencing Center for Infectious Disease"/>
            <person name="Neafsey D."/>
            <person name="Orbach M."/>
            <person name="Henn M.R."/>
            <person name="Cole G.T."/>
            <person name="Galgiani J."/>
            <person name="Gardner M.J."/>
            <person name="Kirkland T.N."/>
            <person name="Taylor J.W."/>
            <person name="Young S.K."/>
            <person name="Zeng Q."/>
            <person name="Koehrsen M."/>
            <person name="Alvarado L."/>
            <person name="Berlin A."/>
            <person name="Borenstein D."/>
            <person name="Chapman S.B."/>
            <person name="Chen Z."/>
            <person name="Engels R."/>
            <person name="Freedman E."/>
            <person name="Gellesch M."/>
            <person name="Goldberg J."/>
            <person name="Griggs A."/>
            <person name="Gujja S."/>
            <person name="Heilman E."/>
            <person name="Heiman D."/>
            <person name="Howarth C."/>
            <person name="Jen D."/>
            <person name="Larson L."/>
            <person name="Mehta T."/>
            <person name="Neiman D."/>
            <person name="Park D."/>
            <person name="Pearson M."/>
            <person name="Richards J."/>
            <person name="Roberts A."/>
            <person name="Saif S."/>
            <person name="Shea T."/>
            <person name="Shenoy N."/>
            <person name="Sisk P."/>
            <person name="Stolte C."/>
            <person name="Sykes S."/>
            <person name="Walk T."/>
            <person name="White J."/>
            <person name="Yandava C."/>
            <person name="Haas B."/>
            <person name="Nusbaum C."/>
            <person name="Birren B."/>
        </authorList>
    </citation>
    <scope>NUCLEOTIDE SEQUENCE [LARGE SCALE GENOMIC DNA]</scope>
    <source>
        <strain evidence="3">RMSCC 757 / Silveira</strain>
    </source>
</reference>
<sequence>MSCLPRLLLLAFAIIIGNSAPPGELPVCQLWWKTWSQKDLPQGLLSGPAAPNPLLGTQFFLRNGMLSLRNARGCFCALTALPFALMARR</sequence>
<organism evidence="3">
    <name type="scientific">Coccidioides posadasii (strain RMSCC 757 / Silveira)</name>
    <name type="common">Valley fever fungus</name>
    <dbReference type="NCBI Taxonomy" id="443226"/>
    <lineage>
        <taxon>Eukaryota</taxon>
        <taxon>Fungi</taxon>
        <taxon>Dikarya</taxon>
        <taxon>Ascomycota</taxon>
        <taxon>Pezizomycotina</taxon>
        <taxon>Eurotiomycetes</taxon>
        <taxon>Eurotiomycetidae</taxon>
        <taxon>Onygenales</taxon>
        <taxon>Onygenaceae</taxon>
        <taxon>Coccidioides</taxon>
    </lineage>
</organism>
<protein>
    <submittedName>
        <fullName evidence="2">Ubiquitin C-terminal hydrolase</fullName>
    </submittedName>
</protein>
<dbReference type="Proteomes" id="UP000002497">
    <property type="component" value="Unassembled WGS sequence"/>
</dbReference>
<evidence type="ECO:0000256" key="1">
    <source>
        <dbReference type="SAM" id="SignalP"/>
    </source>
</evidence>
<feature type="signal peptide" evidence="1">
    <location>
        <begin position="1"/>
        <end position="19"/>
    </location>
</feature>
<dbReference type="VEuPathDB" id="FungiDB:CPSG_00327"/>
<accession>E9CRE7</accession>
<keyword evidence="2" id="KW-0378">Hydrolase</keyword>
<dbReference type="HOGENOM" id="CLU_2454561_0_0_1"/>
<dbReference type="AlphaFoldDB" id="E9CRE7"/>
<evidence type="ECO:0000313" key="2">
    <source>
        <dbReference type="EMBL" id="EFW22428.1"/>
    </source>
</evidence>